<proteinExistence type="predicted"/>
<evidence type="ECO:0000256" key="1">
    <source>
        <dbReference type="SAM" id="MobiDB-lite"/>
    </source>
</evidence>
<dbReference type="Proteomes" id="UP000243459">
    <property type="component" value="Chromosome 5"/>
</dbReference>
<feature type="region of interest" description="Disordered" evidence="1">
    <location>
        <begin position="1"/>
        <end position="24"/>
    </location>
</feature>
<reference evidence="3" key="1">
    <citation type="journal article" date="2017" name="Nat. Commun.">
        <title>The asparagus genome sheds light on the origin and evolution of a young Y chromosome.</title>
        <authorList>
            <person name="Harkess A."/>
            <person name="Zhou J."/>
            <person name="Xu C."/>
            <person name="Bowers J.E."/>
            <person name="Van der Hulst R."/>
            <person name="Ayyampalayam S."/>
            <person name="Mercati F."/>
            <person name="Riccardi P."/>
            <person name="McKain M.R."/>
            <person name="Kakrana A."/>
            <person name="Tang H."/>
            <person name="Ray J."/>
            <person name="Groenendijk J."/>
            <person name="Arikit S."/>
            <person name="Mathioni S.M."/>
            <person name="Nakano M."/>
            <person name="Shan H."/>
            <person name="Telgmann-Rauber A."/>
            <person name="Kanno A."/>
            <person name="Yue Z."/>
            <person name="Chen H."/>
            <person name="Li W."/>
            <person name="Chen Y."/>
            <person name="Xu X."/>
            <person name="Zhang Y."/>
            <person name="Luo S."/>
            <person name="Chen H."/>
            <person name="Gao J."/>
            <person name="Mao Z."/>
            <person name="Pires J.C."/>
            <person name="Luo M."/>
            <person name="Kudrna D."/>
            <person name="Wing R.A."/>
            <person name="Meyers B.C."/>
            <person name="Yi K."/>
            <person name="Kong H."/>
            <person name="Lavrijsen P."/>
            <person name="Sunseri F."/>
            <person name="Falavigna A."/>
            <person name="Ye Y."/>
            <person name="Leebens-Mack J.H."/>
            <person name="Chen G."/>
        </authorList>
    </citation>
    <scope>NUCLEOTIDE SEQUENCE [LARGE SCALE GENOMIC DNA]</scope>
    <source>
        <strain evidence="3">cv. DH0086</strain>
    </source>
</reference>
<sequence>MEINRRTTGRRAAVAANRGGRRAGGCRGCWRCSGHEDGADCGVRQAWRRSIGGAWRRTEEGGGEGNGGGFDGRPEEKPEFWGGRDGLLTLNESVIDMHNMQTVPQY</sequence>
<organism evidence="2 3">
    <name type="scientific">Asparagus officinalis</name>
    <name type="common">Garden asparagus</name>
    <dbReference type="NCBI Taxonomy" id="4686"/>
    <lineage>
        <taxon>Eukaryota</taxon>
        <taxon>Viridiplantae</taxon>
        <taxon>Streptophyta</taxon>
        <taxon>Embryophyta</taxon>
        <taxon>Tracheophyta</taxon>
        <taxon>Spermatophyta</taxon>
        <taxon>Magnoliopsida</taxon>
        <taxon>Liliopsida</taxon>
        <taxon>Asparagales</taxon>
        <taxon>Asparagaceae</taxon>
        <taxon>Asparagoideae</taxon>
        <taxon>Asparagus</taxon>
    </lineage>
</organism>
<dbReference type="AlphaFoldDB" id="A0A5P1EWL6"/>
<accession>A0A5P1EWL6</accession>
<feature type="region of interest" description="Disordered" evidence="1">
    <location>
        <begin position="56"/>
        <end position="83"/>
    </location>
</feature>
<protein>
    <submittedName>
        <fullName evidence="2">Uncharacterized protein</fullName>
    </submittedName>
</protein>
<dbReference type="Gramene" id="ONK69079">
    <property type="protein sequence ID" value="ONK69079"/>
    <property type="gene ID" value="A4U43_C05F19070"/>
</dbReference>
<dbReference type="EMBL" id="CM007385">
    <property type="protein sequence ID" value="ONK69079.1"/>
    <property type="molecule type" value="Genomic_DNA"/>
</dbReference>
<gene>
    <name evidence="2" type="ORF">A4U43_C05F19070</name>
</gene>
<name>A0A5P1EWL6_ASPOF</name>
<evidence type="ECO:0000313" key="3">
    <source>
        <dbReference type="Proteomes" id="UP000243459"/>
    </source>
</evidence>
<keyword evidence="3" id="KW-1185">Reference proteome</keyword>
<evidence type="ECO:0000313" key="2">
    <source>
        <dbReference type="EMBL" id="ONK69079.1"/>
    </source>
</evidence>